<dbReference type="Proteomes" id="UP001054252">
    <property type="component" value="Unassembled WGS sequence"/>
</dbReference>
<sequence length="33" mass="3922">MLLVGSFIKQRLLLMGQQRKVKMRLNQSQYSLI</sequence>
<keyword evidence="2" id="KW-1185">Reference proteome</keyword>
<accession>A0AAV5M3T1</accession>
<organism evidence="1 2">
    <name type="scientific">Rubroshorea leprosula</name>
    <dbReference type="NCBI Taxonomy" id="152421"/>
    <lineage>
        <taxon>Eukaryota</taxon>
        <taxon>Viridiplantae</taxon>
        <taxon>Streptophyta</taxon>
        <taxon>Embryophyta</taxon>
        <taxon>Tracheophyta</taxon>
        <taxon>Spermatophyta</taxon>
        <taxon>Magnoliopsida</taxon>
        <taxon>eudicotyledons</taxon>
        <taxon>Gunneridae</taxon>
        <taxon>Pentapetalae</taxon>
        <taxon>rosids</taxon>
        <taxon>malvids</taxon>
        <taxon>Malvales</taxon>
        <taxon>Dipterocarpaceae</taxon>
        <taxon>Rubroshorea</taxon>
    </lineage>
</organism>
<dbReference type="AlphaFoldDB" id="A0AAV5M3T1"/>
<evidence type="ECO:0000313" key="1">
    <source>
        <dbReference type="EMBL" id="GKV44449.1"/>
    </source>
</evidence>
<dbReference type="EMBL" id="BPVZ01000181">
    <property type="protein sequence ID" value="GKV44449.1"/>
    <property type="molecule type" value="Genomic_DNA"/>
</dbReference>
<comment type="caution">
    <text evidence="1">The sequence shown here is derived from an EMBL/GenBank/DDBJ whole genome shotgun (WGS) entry which is preliminary data.</text>
</comment>
<gene>
    <name evidence="1" type="ORF">SLEP1_g51633</name>
</gene>
<evidence type="ECO:0000313" key="2">
    <source>
        <dbReference type="Proteomes" id="UP001054252"/>
    </source>
</evidence>
<name>A0AAV5M3T1_9ROSI</name>
<protein>
    <submittedName>
        <fullName evidence="1">Uncharacterized protein</fullName>
    </submittedName>
</protein>
<reference evidence="1 2" key="1">
    <citation type="journal article" date="2021" name="Commun. Biol.">
        <title>The genome of Shorea leprosula (Dipterocarpaceae) highlights the ecological relevance of drought in aseasonal tropical rainforests.</title>
        <authorList>
            <person name="Ng K.K.S."/>
            <person name="Kobayashi M.J."/>
            <person name="Fawcett J.A."/>
            <person name="Hatakeyama M."/>
            <person name="Paape T."/>
            <person name="Ng C.H."/>
            <person name="Ang C.C."/>
            <person name="Tnah L.H."/>
            <person name="Lee C.T."/>
            <person name="Nishiyama T."/>
            <person name="Sese J."/>
            <person name="O'Brien M.J."/>
            <person name="Copetti D."/>
            <person name="Mohd Noor M.I."/>
            <person name="Ong R.C."/>
            <person name="Putra M."/>
            <person name="Sireger I.Z."/>
            <person name="Indrioko S."/>
            <person name="Kosugi Y."/>
            <person name="Izuno A."/>
            <person name="Isagi Y."/>
            <person name="Lee S.L."/>
            <person name="Shimizu K.K."/>
        </authorList>
    </citation>
    <scope>NUCLEOTIDE SEQUENCE [LARGE SCALE GENOMIC DNA]</scope>
    <source>
        <strain evidence="1">214</strain>
    </source>
</reference>
<proteinExistence type="predicted"/>